<evidence type="ECO:0000259" key="1">
    <source>
        <dbReference type="Pfam" id="PF24024"/>
    </source>
</evidence>
<sequence length="64" mass="7313">MTVYVVLAHAENYGRDVRGIYSTEKKARRAVLEIALDDEQLYEQHHIAKVELDVASIIEWMGPA</sequence>
<dbReference type="Pfam" id="PF24024">
    <property type="entry name" value="DUF7336"/>
    <property type="match status" value="1"/>
</dbReference>
<reference evidence="2" key="1">
    <citation type="journal article" date="2015" name="Nature">
        <title>Complex archaea that bridge the gap between prokaryotes and eukaryotes.</title>
        <authorList>
            <person name="Spang A."/>
            <person name="Saw J.H."/>
            <person name="Jorgensen S.L."/>
            <person name="Zaremba-Niedzwiedzka K."/>
            <person name="Martijn J."/>
            <person name="Lind A.E."/>
            <person name="van Eijk R."/>
            <person name="Schleper C."/>
            <person name="Guy L."/>
            <person name="Ettema T.J."/>
        </authorList>
    </citation>
    <scope>NUCLEOTIDE SEQUENCE</scope>
</reference>
<name>A0A0F9RQB8_9ZZZZ</name>
<gene>
    <name evidence="2" type="ORF">LCGC14_0568040</name>
</gene>
<dbReference type="EMBL" id="LAZR01000828">
    <property type="protein sequence ID" value="KKN56879.1"/>
    <property type="molecule type" value="Genomic_DNA"/>
</dbReference>
<evidence type="ECO:0000313" key="2">
    <source>
        <dbReference type="EMBL" id="KKN56879.1"/>
    </source>
</evidence>
<dbReference type="AlphaFoldDB" id="A0A0F9RQB8"/>
<feature type="domain" description="DUF7336" evidence="1">
    <location>
        <begin position="1"/>
        <end position="53"/>
    </location>
</feature>
<organism evidence="2">
    <name type="scientific">marine sediment metagenome</name>
    <dbReference type="NCBI Taxonomy" id="412755"/>
    <lineage>
        <taxon>unclassified sequences</taxon>
        <taxon>metagenomes</taxon>
        <taxon>ecological metagenomes</taxon>
    </lineage>
</organism>
<accession>A0A0F9RQB8</accession>
<proteinExistence type="predicted"/>
<dbReference type="InterPro" id="IPR055760">
    <property type="entry name" value="DUF7336"/>
</dbReference>
<comment type="caution">
    <text evidence="2">The sequence shown here is derived from an EMBL/GenBank/DDBJ whole genome shotgun (WGS) entry which is preliminary data.</text>
</comment>
<protein>
    <recommendedName>
        <fullName evidence="1">DUF7336 domain-containing protein</fullName>
    </recommendedName>
</protein>